<evidence type="ECO:0000313" key="2">
    <source>
        <dbReference type="EMBL" id="MWG35608.1"/>
    </source>
</evidence>
<evidence type="ECO:0000313" key="3">
    <source>
        <dbReference type="Proteomes" id="UP000451471"/>
    </source>
</evidence>
<dbReference type="PANTHER" id="PTHR43355:SF2">
    <property type="entry name" value="FLAVIN REDUCTASE (NADPH)"/>
    <property type="match status" value="1"/>
</dbReference>
<accession>A0A6B0GV50</accession>
<dbReference type="Gene3D" id="3.40.50.720">
    <property type="entry name" value="NAD(P)-binding Rossmann-like Domain"/>
    <property type="match status" value="1"/>
</dbReference>
<dbReference type="SUPFAM" id="SSF51735">
    <property type="entry name" value="NAD(P)-binding Rossmann-fold domains"/>
    <property type="match status" value="1"/>
</dbReference>
<gene>
    <name evidence="2" type="ORF">GQS65_14125</name>
</gene>
<dbReference type="AlphaFoldDB" id="A0A6B0GV50"/>
<name>A0A6B0GV50_9EURY</name>
<reference evidence="2 3" key="1">
    <citation type="submission" date="2019-12" db="EMBL/GenBank/DDBJ databases">
        <title>Halocatena pleomorpha gen. nov. sp. nov., an extremely halophilic archaeon of family Halobacteriaceae isolated from saltpan soil.</title>
        <authorList>
            <person name="Pal Y."/>
            <person name="Verma A."/>
            <person name="Krishnamurthi S."/>
            <person name="Kumar P."/>
        </authorList>
    </citation>
    <scope>NUCLEOTIDE SEQUENCE [LARGE SCALE GENOMIC DNA]</scope>
    <source>
        <strain evidence="2 3">JCM 16495</strain>
    </source>
</reference>
<protein>
    <submittedName>
        <fullName evidence="2">NAD(P)H-binding protein</fullName>
    </submittedName>
</protein>
<organism evidence="2 3">
    <name type="scientific">Halomarina oriensis</name>
    <dbReference type="NCBI Taxonomy" id="671145"/>
    <lineage>
        <taxon>Archaea</taxon>
        <taxon>Methanobacteriati</taxon>
        <taxon>Methanobacteriota</taxon>
        <taxon>Stenosarchaea group</taxon>
        <taxon>Halobacteria</taxon>
        <taxon>Halobacteriales</taxon>
        <taxon>Natronomonadaceae</taxon>
        <taxon>Halomarina</taxon>
    </lineage>
</organism>
<dbReference type="EMBL" id="WSZK01000023">
    <property type="protein sequence ID" value="MWG35608.1"/>
    <property type="molecule type" value="Genomic_DNA"/>
</dbReference>
<dbReference type="InterPro" id="IPR051606">
    <property type="entry name" value="Polyketide_Oxido-like"/>
</dbReference>
<comment type="caution">
    <text evidence="2">The sequence shown here is derived from an EMBL/GenBank/DDBJ whole genome shotgun (WGS) entry which is preliminary data.</text>
</comment>
<dbReference type="GO" id="GO:0004074">
    <property type="term" value="F:biliverdin reductase [NAD(P)H] activity"/>
    <property type="evidence" value="ECO:0007669"/>
    <property type="project" value="TreeGrafter"/>
</dbReference>
<proteinExistence type="predicted"/>
<dbReference type="Proteomes" id="UP000451471">
    <property type="component" value="Unassembled WGS sequence"/>
</dbReference>
<dbReference type="GO" id="GO:0042602">
    <property type="term" value="F:riboflavin reductase (NADPH) activity"/>
    <property type="evidence" value="ECO:0007669"/>
    <property type="project" value="TreeGrafter"/>
</dbReference>
<dbReference type="Pfam" id="PF13460">
    <property type="entry name" value="NAD_binding_10"/>
    <property type="match status" value="1"/>
</dbReference>
<dbReference type="PANTHER" id="PTHR43355">
    <property type="entry name" value="FLAVIN REDUCTASE (NADPH)"/>
    <property type="match status" value="1"/>
</dbReference>
<dbReference type="InterPro" id="IPR036291">
    <property type="entry name" value="NAD(P)-bd_dom_sf"/>
</dbReference>
<sequence>MAVFGATGRTGRPLVEQALGRGVDVVAFVRDASGLDVDHEHLTVVEGDAYTGTNVAEAVAPGGDPVDAVVSVLGQSDETPDDLLTVAGRNVMAAMRDHGVDRYVTLTGAGVRTDRDDPSLGGRAMNAVMKLVARDVLADASTHAKAVADSDLRWTIVRPPRLTEDAATGEYAAGYLRLGARERLPREDLATFLLDCVEDGTYVGDLPNVTN</sequence>
<evidence type="ECO:0000259" key="1">
    <source>
        <dbReference type="Pfam" id="PF13460"/>
    </source>
</evidence>
<feature type="domain" description="NAD(P)-binding" evidence="1">
    <location>
        <begin position="5"/>
        <end position="199"/>
    </location>
</feature>
<dbReference type="InterPro" id="IPR016040">
    <property type="entry name" value="NAD(P)-bd_dom"/>
</dbReference>
<keyword evidence="3" id="KW-1185">Reference proteome</keyword>